<dbReference type="AlphaFoldDB" id="A0A1I3VLW3"/>
<reference evidence="3" key="1">
    <citation type="submission" date="2016-10" db="EMBL/GenBank/DDBJ databases">
        <authorList>
            <person name="Varghese N."/>
            <person name="Submissions S."/>
        </authorList>
    </citation>
    <scope>NUCLEOTIDE SEQUENCE [LARGE SCALE GENOMIC DNA]</scope>
    <source>
        <strain evidence="3">DSM 16108</strain>
    </source>
</reference>
<keyword evidence="1" id="KW-0472">Membrane</keyword>
<dbReference type="GO" id="GO:0015234">
    <property type="term" value="F:thiamine transmembrane transporter activity"/>
    <property type="evidence" value="ECO:0007669"/>
    <property type="project" value="InterPro"/>
</dbReference>
<feature type="transmembrane region" description="Helical" evidence="1">
    <location>
        <begin position="54"/>
        <end position="74"/>
    </location>
</feature>
<dbReference type="GO" id="GO:0005886">
    <property type="term" value="C:plasma membrane"/>
    <property type="evidence" value="ECO:0007669"/>
    <property type="project" value="InterPro"/>
</dbReference>
<accession>A0A1I3VLW3</accession>
<dbReference type="RefSeq" id="WP_072694635.1">
    <property type="nucleotide sequence ID" value="NZ_FOSJ01000004.1"/>
</dbReference>
<dbReference type="OrthoDB" id="9795813at2"/>
<dbReference type="Proteomes" id="UP000199589">
    <property type="component" value="Unassembled WGS sequence"/>
</dbReference>
<keyword evidence="1" id="KW-1133">Transmembrane helix</keyword>
<dbReference type="Gene3D" id="1.10.1760.20">
    <property type="match status" value="1"/>
</dbReference>
<name>A0A1I3VLW3_9LACT</name>
<dbReference type="NCBIfam" id="TIGR02357">
    <property type="entry name" value="ECF_ThiT_YuaJ"/>
    <property type="match status" value="1"/>
</dbReference>
<dbReference type="Pfam" id="PF09515">
    <property type="entry name" value="Thia_YuaJ"/>
    <property type="match status" value="1"/>
</dbReference>
<feature type="transmembrane region" description="Helical" evidence="1">
    <location>
        <begin position="116"/>
        <end position="140"/>
    </location>
</feature>
<evidence type="ECO:0000313" key="3">
    <source>
        <dbReference type="Proteomes" id="UP000199589"/>
    </source>
</evidence>
<keyword evidence="3" id="KW-1185">Reference proteome</keyword>
<feature type="transmembrane region" description="Helical" evidence="1">
    <location>
        <begin position="14"/>
        <end position="47"/>
    </location>
</feature>
<evidence type="ECO:0000313" key="2">
    <source>
        <dbReference type="EMBL" id="SFJ96069.1"/>
    </source>
</evidence>
<evidence type="ECO:0000256" key="1">
    <source>
        <dbReference type="SAM" id="Phobius"/>
    </source>
</evidence>
<gene>
    <name evidence="2" type="ORF">SAMN04488569_10048</name>
</gene>
<protein>
    <submittedName>
        <fullName evidence="2">Thiamine transporter</fullName>
    </submittedName>
</protein>
<proteinExistence type="predicted"/>
<dbReference type="EMBL" id="FOSJ01000004">
    <property type="protein sequence ID" value="SFJ96069.1"/>
    <property type="molecule type" value="Genomic_DNA"/>
</dbReference>
<feature type="transmembrane region" description="Helical" evidence="1">
    <location>
        <begin position="152"/>
        <end position="176"/>
    </location>
</feature>
<dbReference type="InterPro" id="IPR012651">
    <property type="entry name" value="Thia_Transptr_ThiT"/>
</dbReference>
<organism evidence="2 3">
    <name type="scientific">Marinilactibacillus piezotolerans</name>
    <dbReference type="NCBI Taxonomy" id="258723"/>
    <lineage>
        <taxon>Bacteria</taxon>
        <taxon>Bacillati</taxon>
        <taxon>Bacillota</taxon>
        <taxon>Bacilli</taxon>
        <taxon>Lactobacillales</taxon>
        <taxon>Carnobacteriaceae</taxon>
        <taxon>Marinilactibacillus</taxon>
    </lineage>
</organism>
<keyword evidence="1" id="KW-0812">Transmembrane</keyword>
<sequence>MQNEKLRVYLEGTLFAAIAMILSLIPVGIGSSFSISLGTIPLTFFAVRRGTLPGLFAGFLWGILHVVAGTAYILNIYQFIIEYTIAFTSVGFAGYYSKKIIQSIKDQSTQTAKKYLIITTFIGSLARWFWHFVAGVFFFGDYAVWGLDPITFSLLFNGASMLSTIAVTVVVLILLFNRAPSMFVPKIKK</sequence>
<feature type="transmembrane region" description="Helical" evidence="1">
    <location>
        <begin position="80"/>
        <end position="96"/>
    </location>
</feature>